<evidence type="ECO:0000256" key="5">
    <source>
        <dbReference type="ARBA" id="ARBA00022679"/>
    </source>
</evidence>
<dbReference type="GO" id="GO:0008270">
    <property type="term" value="F:zinc ion binding"/>
    <property type="evidence" value="ECO:0007669"/>
    <property type="project" value="UniProtKB-KW"/>
</dbReference>
<dbReference type="GO" id="GO:0012505">
    <property type="term" value="C:endomembrane system"/>
    <property type="evidence" value="ECO:0007669"/>
    <property type="project" value="UniProtKB-SubCell"/>
</dbReference>
<feature type="domain" description="RING-type" evidence="16">
    <location>
        <begin position="489"/>
        <end position="531"/>
    </location>
</feature>
<evidence type="ECO:0000256" key="9">
    <source>
        <dbReference type="ARBA" id="ARBA00022771"/>
    </source>
</evidence>
<dbReference type="InterPro" id="IPR011016">
    <property type="entry name" value="Znf_RING-CH"/>
</dbReference>
<dbReference type="RefSeq" id="XP_020437645.1">
    <property type="nucleotide sequence ID" value="XM_020572502.1"/>
</dbReference>
<reference evidence="17 18" key="1">
    <citation type="journal article" date="2011" name="Genome Res.">
        <title>Phylogeny-wide analysis of social amoeba genomes highlights ancient origins for complex intercellular communication.</title>
        <authorList>
            <person name="Heidel A.J."/>
            <person name="Lawal H.M."/>
            <person name="Felder M."/>
            <person name="Schilde C."/>
            <person name="Helps N.R."/>
            <person name="Tunggal B."/>
            <person name="Rivero F."/>
            <person name="John U."/>
            <person name="Schleicher M."/>
            <person name="Eichinger L."/>
            <person name="Platzer M."/>
            <person name="Noegel A.A."/>
            <person name="Schaap P."/>
            <person name="Gloeckner G."/>
        </authorList>
    </citation>
    <scope>NUCLEOTIDE SEQUENCE [LARGE SCALE GENOMIC DNA]</scope>
    <source>
        <strain evidence="18">ATCC 26659 / Pp 5 / PN500</strain>
    </source>
</reference>
<dbReference type="SMART" id="SM00184">
    <property type="entry name" value="RING"/>
    <property type="match status" value="1"/>
</dbReference>
<evidence type="ECO:0000256" key="7">
    <source>
        <dbReference type="ARBA" id="ARBA00022723"/>
    </source>
</evidence>
<gene>
    <name evidence="17" type="ORF">PPL_01495</name>
</gene>
<comment type="pathway">
    <text evidence="3">Protein modification; protein ubiquitination.</text>
</comment>
<sequence length="537" mass="61571">MKSSSSSSKKNHGSSTFSSLLAVYIVFVLLLSSSFTTIVVDALEDMRNVQASTNSAEYSLSSVSLTSSGSLGENSDSNSHSKVKTIDYPRNITMVYKGEWNSTSVSHIHFSKQTGHTLFSLLNHDISSIPNLKFDTVEGEMVLRDGEYSSDLSKKYLLLGIYEFEYGLLTLIAFPPSQSQAISFNVVNTTTPQDVKNEMTKIMENSTLTQDCLFRIGLQFETVAKNENSEEIHDTELQYKLSGHYSSPFCRVEMDVSASSILMSIYRSKWINYMDFTGTQSGAAKVSLYTVGMQTIIDAYLCLIHLTAGVFFESMFKAFATAAFFQFITFSLFEMRYLLIILKARRPQAFAQGWHTFLIGGFILVYYMSHLFHIFLFIMYSFWVPQIVSNVKRSSRRPFLWSYVLGMSFTRLTIPLYFYGCPINFILLEPNYFFSCALFLWMCTQIFALYLQDRYGPTFFIPKRFLPPKYQYTRPISMSIRNREEGQGCVICMNDVEANDSDYMITPCEHLFHSRCLLRWMDYKMECPTCRRTIPPA</sequence>
<evidence type="ECO:0000259" key="16">
    <source>
        <dbReference type="PROSITE" id="PS50089"/>
    </source>
</evidence>
<dbReference type="Proteomes" id="UP000001396">
    <property type="component" value="Unassembled WGS sequence"/>
</dbReference>
<keyword evidence="6 15" id="KW-0812">Transmembrane</keyword>
<evidence type="ECO:0000256" key="6">
    <source>
        <dbReference type="ARBA" id="ARBA00022692"/>
    </source>
</evidence>
<keyword evidence="7" id="KW-0479">Metal-binding</keyword>
<comment type="catalytic activity">
    <reaction evidence="1">
        <text>S-ubiquitinyl-[E2 ubiquitin-conjugating enzyme]-L-cysteine + [acceptor protein]-L-lysine = [E2 ubiquitin-conjugating enzyme]-L-cysteine + N(6)-ubiquitinyl-[acceptor protein]-L-lysine.</text>
        <dbReference type="EC" id="2.3.2.27"/>
    </reaction>
</comment>
<dbReference type="InterPro" id="IPR021319">
    <property type="entry name" value="DUF2921"/>
</dbReference>
<evidence type="ECO:0000313" key="17">
    <source>
        <dbReference type="EMBL" id="EFA85537.1"/>
    </source>
</evidence>
<dbReference type="InParanoid" id="D3AZF4"/>
<evidence type="ECO:0000256" key="10">
    <source>
        <dbReference type="ARBA" id="ARBA00022786"/>
    </source>
</evidence>
<dbReference type="GO" id="GO:0043161">
    <property type="term" value="P:proteasome-mediated ubiquitin-dependent protein catabolic process"/>
    <property type="evidence" value="ECO:0007669"/>
    <property type="project" value="TreeGrafter"/>
</dbReference>
<keyword evidence="13 15" id="KW-0472">Membrane</keyword>
<comment type="caution">
    <text evidence="17">The sequence shown here is derived from an EMBL/GenBank/DDBJ whole genome shotgun (WGS) entry which is preliminary data.</text>
</comment>
<dbReference type="SUPFAM" id="SSF57850">
    <property type="entry name" value="RING/U-box"/>
    <property type="match status" value="1"/>
</dbReference>
<feature type="transmembrane region" description="Helical" evidence="15">
    <location>
        <begin position="399"/>
        <end position="420"/>
    </location>
</feature>
<evidence type="ECO:0000256" key="15">
    <source>
        <dbReference type="SAM" id="Phobius"/>
    </source>
</evidence>
<dbReference type="AlphaFoldDB" id="D3AZF4"/>
<proteinExistence type="predicted"/>
<dbReference type="Pfam" id="PF11145">
    <property type="entry name" value="DUF2921"/>
    <property type="match status" value="1"/>
</dbReference>
<dbReference type="PANTHER" id="PTHR22763:SF162">
    <property type="entry name" value="TRANSMEMBRANE E3 UBIQUITIN-PROTEIN LIGASE 1"/>
    <property type="match status" value="1"/>
</dbReference>
<evidence type="ECO:0000256" key="12">
    <source>
        <dbReference type="ARBA" id="ARBA00022989"/>
    </source>
</evidence>
<comment type="subcellular location">
    <subcellularLocation>
        <location evidence="2">Endomembrane system</location>
        <topology evidence="2">Multi-pass membrane protein</topology>
    </subcellularLocation>
</comment>
<dbReference type="PANTHER" id="PTHR22763">
    <property type="entry name" value="RING ZINC FINGER PROTEIN"/>
    <property type="match status" value="1"/>
</dbReference>
<evidence type="ECO:0000256" key="4">
    <source>
        <dbReference type="ARBA" id="ARBA00012483"/>
    </source>
</evidence>
<feature type="transmembrane region" description="Helical" evidence="15">
    <location>
        <begin position="432"/>
        <end position="451"/>
    </location>
</feature>
<evidence type="ECO:0000256" key="11">
    <source>
        <dbReference type="ARBA" id="ARBA00022833"/>
    </source>
</evidence>
<name>D3AZF4_HETP5</name>
<keyword evidence="11" id="KW-0862">Zinc</keyword>
<evidence type="ECO:0000256" key="14">
    <source>
        <dbReference type="PROSITE-ProRule" id="PRU00175"/>
    </source>
</evidence>
<evidence type="ECO:0000256" key="13">
    <source>
        <dbReference type="ARBA" id="ARBA00023136"/>
    </source>
</evidence>
<evidence type="ECO:0000313" key="18">
    <source>
        <dbReference type="Proteomes" id="UP000001396"/>
    </source>
</evidence>
<keyword evidence="9 14" id="KW-0863">Zinc-finger</keyword>
<keyword evidence="5" id="KW-0808">Transferase</keyword>
<dbReference type="InterPro" id="IPR050731">
    <property type="entry name" value="HRD1_E3_ubiq-ligases"/>
</dbReference>
<feature type="transmembrane region" description="Helical" evidence="15">
    <location>
        <begin position="354"/>
        <end position="378"/>
    </location>
</feature>
<organism evidence="17 18">
    <name type="scientific">Heterostelium pallidum (strain ATCC 26659 / Pp 5 / PN500)</name>
    <name type="common">Cellular slime mold</name>
    <name type="synonym">Polysphondylium pallidum</name>
    <dbReference type="NCBI Taxonomy" id="670386"/>
    <lineage>
        <taxon>Eukaryota</taxon>
        <taxon>Amoebozoa</taxon>
        <taxon>Evosea</taxon>
        <taxon>Eumycetozoa</taxon>
        <taxon>Dictyostelia</taxon>
        <taxon>Acytosteliales</taxon>
        <taxon>Acytosteliaceae</taxon>
        <taxon>Heterostelium</taxon>
    </lineage>
</organism>
<dbReference type="OMA" id="GQGCVIC"/>
<evidence type="ECO:0000256" key="3">
    <source>
        <dbReference type="ARBA" id="ARBA00004906"/>
    </source>
</evidence>
<keyword evidence="18" id="KW-1185">Reference proteome</keyword>
<keyword evidence="10" id="KW-0833">Ubl conjugation pathway</keyword>
<dbReference type="EC" id="2.3.2.27" evidence="4"/>
<dbReference type="Pfam" id="PF13639">
    <property type="entry name" value="zf-RING_2"/>
    <property type="match status" value="1"/>
</dbReference>
<feature type="transmembrane region" description="Helical" evidence="15">
    <location>
        <begin position="319"/>
        <end position="342"/>
    </location>
</feature>
<protein>
    <recommendedName>
        <fullName evidence="4">RING-type E3 ubiquitin transferase</fullName>
        <ecNumber evidence="4">2.3.2.27</ecNumber>
    </recommendedName>
</protein>
<evidence type="ECO:0000256" key="1">
    <source>
        <dbReference type="ARBA" id="ARBA00000900"/>
    </source>
</evidence>
<feature type="transmembrane region" description="Helical" evidence="15">
    <location>
        <begin position="288"/>
        <end position="312"/>
    </location>
</feature>
<dbReference type="InterPro" id="IPR013083">
    <property type="entry name" value="Znf_RING/FYVE/PHD"/>
</dbReference>
<dbReference type="EMBL" id="ADBJ01000007">
    <property type="protein sequence ID" value="EFA85537.1"/>
    <property type="molecule type" value="Genomic_DNA"/>
</dbReference>
<keyword evidence="12 15" id="KW-1133">Transmembrane helix</keyword>
<dbReference type="GO" id="GO:0061630">
    <property type="term" value="F:ubiquitin protein ligase activity"/>
    <property type="evidence" value="ECO:0007669"/>
    <property type="project" value="UniProtKB-EC"/>
</dbReference>
<dbReference type="GeneID" id="31357023"/>
<dbReference type="SMART" id="SM00744">
    <property type="entry name" value="RINGv"/>
    <property type="match status" value="1"/>
</dbReference>
<accession>D3AZF4</accession>
<dbReference type="InterPro" id="IPR001841">
    <property type="entry name" value="Znf_RING"/>
</dbReference>
<evidence type="ECO:0000256" key="2">
    <source>
        <dbReference type="ARBA" id="ARBA00004127"/>
    </source>
</evidence>
<dbReference type="PROSITE" id="PS50089">
    <property type="entry name" value="ZF_RING_2"/>
    <property type="match status" value="1"/>
</dbReference>
<evidence type="ECO:0000256" key="8">
    <source>
        <dbReference type="ARBA" id="ARBA00022729"/>
    </source>
</evidence>
<dbReference type="Gene3D" id="3.30.40.10">
    <property type="entry name" value="Zinc/RING finger domain, C3HC4 (zinc finger)"/>
    <property type="match status" value="1"/>
</dbReference>
<keyword evidence="8" id="KW-0732">Signal</keyword>
<dbReference type="STRING" id="670386.D3AZF4"/>